<proteinExistence type="predicted"/>
<dbReference type="RefSeq" id="XP_024326155.1">
    <property type="nucleotide sequence ID" value="XM_024466228.1"/>
</dbReference>
<sequence length="85" mass="9499">MSETFGDILEEQVYIRGHIFDGVDYERTIFGRGALIRVSDPKAAKGTEPYWKYDDSAADTEHVVPKGLEVEVIHGWVKLTKSTGA</sequence>
<dbReference type="GeneID" id="36285649"/>
<dbReference type="Proteomes" id="UP000077154">
    <property type="component" value="Unassembled WGS sequence"/>
</dbReference>
<dbReference type="OrthoDB" id="3588534at2759"/>
<evidence type="ECO:0000313" key="1">
    <source>
        <dbReference type="EMBL" id="OAF60874.1"/>
    </source>
</evidence>
<name>A0A177AI57_9PEZI</name>
<dbReference type="EMBL" id="KV441390">
    <property type="protein sequence ID" value="OAF60874.1"/>
    <property type="molecule type" value="Genomic_DNA"/>
</dbReference>
<organism evidence="1">
    <name type="scientific">Pseudogymnoascus destructans</name>
    <dbReference type="NCBI Taxonomy" id="655981"/>
    <lineage>
        <taxon>Eukaryota</taxon>
        <taxon>Fungi</taxon>
        <taxon>Dikarya</taxon>
        <taxon>Ascomycota</taxon>
        <taxon>Pezizomycotina</taxon>
        <taxon>Leotiomycetes</taxon>
        <taxon>Thelebolales</taxon>
        <taxon>Thelebolaceae</taxon>
        <taxon>Pseudogymnoascus</taxon>
    </lineage>
</organism>
<reference evidence="1" key="1">
    <citation type="submission" date="2016-03" db="EMBL/GenBank/DDBJ databases">
        <title>Updated assembly of Pseudogymnoascus destructans, the fungus causing white-nose syndrome of bats.</title>
        <authorList>
            <person name="Palmer J.M."/>
            <person name="Drees K.P."/>
            <person name="Foster J.T."/>
            <person name="Lindner D.L."/>
        </authorList>
    </citation>
    <scope>NUCLEOTIDE SEQUENCE [LARGE SCALE GENOMIC DNA]</scope>
    <source>
        <strain evidence="1">20631-21</strain>
    </source>
</reference>
<accession>A0A177AI57</accession>
<dbReference type="AlphaFoldDB" id="A0A177AI57"/>
<gene>
    <name evidence="1" type="ORF">VC83_02568</name>
</gene>
<protein>
    <submittedName>
        <fullName evidence="1">Uncharacterized protein</fullName>
    </submittedName>
</protein>